<accession>A0ABW6WJV9</accession>
<feature type="transmembrane region" description="Helical" evidence="2">
    <location>
        <begin position="114"/>
        <end position="135"/>
    </location>
</feature>
<evidence type="ECO:0000256" key="1">
    <source>
        <dbReference type="SAM" id="MobiDB-lite"/>
    </source>
</evidence>
<feature type="transmembrane region" description="Helical" evidence="2">
    <location>
        <begin position="159"/>
        <end position="184"/>
    </location>
</feature>
<sequence>MSNLRKPPPHAEWLLVAALVVLAVVARGAGWWTRTTDMSIFFQWTHQMQAEGGWRAIGKPIGNYNAPFLYLLAIVIYLPGPLILKIKAIFVVFDVLLAFFTYKIVGLKFSGRRIPAAAALAMVLLPTVVINASWWGQMDAMWASFALGGVYFLMRDRPWVAVTMCAVSLAIKPQGIFIFPLLLLLALGGRLPWRTLLAVPAVFVVLDLPALLAGRSPADLLTVYDMDRQAHQIKALTLRAPSLYAFVPAGPSTDTVRTLGYVFTAVLVLGICYILIVRNVRITRDRLITYAALFAILVPFVLPGMHERYFFLADVTTVILAIHKPRLWPVPLLVQAASLLCYEPYLFGGRTPAMLPLTIPATLMLASLVMLLHHVLKDAFERESLEIPDTPAELEAEISRPAADRPGPLPARRA</sequence>
<feature type="transmembrane region" description="Helical" evidence="2">
    <location>
        <begin position="196"/>
        <end position="214"/>
    </location>
</feature>
<feature type="transmembrane region" description="Helical" evidence="2">
    <location>
        <begin position="69"/>
        <end position="102"/>
    </location>
</feature>
<feature type="transmembrane region" description="Helical" evidence="2">
    <location>
        <begin position="258"/>
        <end position="276"/>
    </location>
</feature>
<gene>
    <name evidence="3" type="ORF">ACFY35_28095</name>
</gene>
<dbReference type="EMBL" id="JBIAZU010000005">
    <property type="protein sequence ID" value="MFF5293313.1"/>
    <property type="molecule type" value="Genomic_DNA"/>
</dbReference>
<comment type="caution">
    <text evidence="3">The sequence shown here is derived from an EMBL/GenBank/DDBJ whole genome shotgun (WGS) entry which is preliminary data.</text>
</comment>
<feature type="transmembrane region" description="Helical" evidence="2">
    <location>
        <begin position="288"/>
        <end position="306"/>
    </location>
</feature>
<keyword evidence="2" id="KW-1133">Transmembrane helix</keyword>
<evidence type="ECO:0008006" key="5">
    <source>
        <dbReference type="Google" id="ProtNLM"/>
    </source>
</evidence>
<keyword evidence="2" id="KW-0472">Membrane</keyword>
<feature type="transmembrane region" description="Helical" evidence="2">
    <location>
        <begin position="353"/>
        <end position="372"/>
    </location>
</feature>
<reference evidence="3 4" key="1">
    <citation type="submission" date="2024-10" db="EMBL/GenBank/DDBJ databases">
        <title>The Natural Products Discovery Center: Release of the First 8490 Sequenced Strains for Exploring Actinobacteria Biosynthetic Diversity.</title>
        <authorList>
            <person name="Kalkreuter E."/>
            <person name="Kautsar S.A."/>
            <person name="Yang D."/>
            <person name="Bader C.D."/>
            <person name="Teijaro C.N."/>
            <person name="Fluegel L."/>
            <person name="Davis C.M."/>
            <person name="Simpson J.R."/>
            <person name="Lauterbach L."/>
            <person name="Steele A.D."/>
            <person name="Gui C."/>
            <person name="Meng S."/>
            <person name="Li G."/>
            <person name="Viehrig K."/>
            <person name="Ye F."/>
            <person name="Su P."/>
            <person name="Kiefer A.F."/>
            <person name="Nichols A."/>
            <person name="Cepeda A.J."/>
            <person name="Yan W."/>
            <person name="Fan B."/>
            <person name="Jiang Y."/>
            <person name="Adhikari A."/>
            <person name="Zheng C.-J."/>
            <person name="Schuster L."/>
            <person name="Cowan T.M."/>
            <person name="Smanski M.J."/>
            <person name="Chevrette M.G."/>
            <person name="De Carvalho L.P.S."/>
            <person name="Shen B."/>
        </authorList>
    </citation>
    <scope>NUCLEOTIDE SEQUENCE [LARGE SCALE GENOMIC DNA]</scope>
    <source>
        <strain evidence="3 4">NPDC000087</strain>
    </source>
</reference>
<evidence type="ECO:0000256" key="2">
    <source>
        <dbReference type="SAM" id="Phobius"/>
    </source>
</evidence>
<name>A0ABW6WJV9_9ACTN</name>
<organism evidence="3 4">
    <name type="scientific">Paractinoplanes globisporus</name>
    <dbReference type="NCBI Taxonomy" id="113565"/>
    <lineage>
        <taxon>Bacteria</taxon>
        <taxon>Bacillati</taxon>
        <taxon>Actinomycetota</taxon>
        <taxon>Actinomycetes</taxon>
        <taxon>Micromonosporales</taxon>
        <taxon>Micromonosporaceae</taxon>
        <taxon>Paractinoplanes</taxon>
    </lineage>
</organism>
<keyword evidence="2" id="KW-0812">Transmembrane</keyword>
<evidence type="ECO:0000313" key="3">
    <source>
        <dbReference type="EMBL" id="MFF5293313.1"/>
    </source>
</evidence>
<dbReference type="Proteomes" id="UP001602245">
    <property type="component" value="Unassembled WGS sequence"/>
</dbReference>
<evidence type="ECO:0000313" key="4">
    <source>
        <dbReference type="Proteomes" id="UP001602245"/>
    </source>
</evidence>
<keyword evidence="4" id="KW-1185">Reference proteome</keyword>
<proteinExistence type="predicted"/>
<protein>
    <recommendedName>
        <fullName evidence="5">Gpi18-like mannosyltransferase</fullName>
    </recommendedName>
</protein>
<feature type="region of interest" description="Disordered" evidence="1">
    <location>
        <begin position="391"/>
        <end position="414"/>
    </location>
</feature>
<dbReference type="RefSeq" id="WP_051115549.1">
    <property type="nucleotide sequence ID" value="NZ_JBIAZU010000005.1"/>
</dbReference>